<dbReference type="EMBL" id="PQIB02000007">
    <property type="protein sequence ID" value="RLN09894.1"/>
    <property type="molecule type" value="Genomic_DNA"/>
</dbReference>
<sequence length="225" mass="25286">MRRRWNLKPGHPAAGSSSQAIERQGCEIPLATAEFSSSSEISRRGGPPMAGGDGSLRRCTAKSVEEAAAATGLQGSLARCSTKRKAKKEDAAAGVENRLSAKEIRWILAQKPKPPPPRYQALKRSNPELTPRPGEEEDEAKMRLYILARAFYELEERLPRMQEKVRSELERKGYVEVDDEYRKRKAEGQAVVDWEWPKIVARFKDLGLSEGSEESDSDEEEEEEE</sequence>
<evidence type="ECO:0000313" key="3">
    <source>
        <dbReference type="Proteomes" id="UP000275267"/>
    </source>
</evidence>
<gene>
    <name evidence="2" type="ORF">C2845_PM11G08030</name>
</gene>
<organism evidence="2 3">
    <name type="scientific">Panicum miliaceum</name>
    <name type="common">Proso millet</name>
    <name type="synonym">Broomcorn millet</name>
    <dbReference type="NCBI Taxonomy" id="4540"/>
    <lineage>
        <taxon>Eukaryota</taxon>
        <taxon>Viridiplantae</taxon>
        <taxon>Streptophyta</taxon>
        <taxon>Embryophyta</taxon>
        <taxon>Tracheophyta</taxon>
        <taxon>Spermatophyta</taxon>
        <taxon>Magnoliopsida</taxon>
        <taxon>Liliopsida</taxon>
        <taxon>Poales</taxon>
        <taxon>Poaceae</taxon>
        <taxon>PACMAD clade</taxon>
        <taxon>Panicoideae</taxon>
        <taxon>Panicodae</taxon>
        <taxon>Paniceae</taxon>
        <taxon>Panicinae</taxon>
        <taxon>Panicum</taxon>
        <taxon>Panicum sect. Panicum</taxon>
    </lineage>
</organism>
<name>A0A3L6RXA1_PANMI</name>
<evidence type="ECO:0000313" key="2">
    <source>
        <dbReference type="EMBL" id="RLN09894.1"/>
    </source>
</evidence>
<keyword evidence="3" id="KW-1185">Reference proteome</keyword>
<reference evidence="3" key="1">
    <citation type="journal article" date="2019" name="Nat. Commun.">
        <title>The genome of broomcorn millet.</title>
        <authorList>
            <person name="Zou C."/>
            <person name="Miki D."/>
            <person name="Li D."/>
            <person name="Tang Q."/>
            <person name="Xiao L."/>
            <person name="Rajput S."/>
            <person name="Deng P."/>
            <person name="Jia W."/>
            <person name="Huang R."/>
            <person name="Zhang M."/>
            <person name="Sun Y."/>
            <person name="Hu J."/>
            <person name="Fu X."/>
            <person name="Schnable P.S."/>
            <person name="Li F."/>
            <person name="Zhang H."/>
            <person name="Feng B."/>
            <person name="Zhu X."/>
            <person name="Liu R."/>
            <person name="Schnable J.C."/>
            <person name="Zhu J.-K."/>
            <person name="Zhang H."/>
        </authorList>
    </citation>
    <scope>NUCLEOTIDE SEQUENCE [LARGE SCALE GENOMIC DNA]</scope>
</reference>
<feature type="region of interest" description="Disordered" evidence="1">
    <location>
        <begin position="1"/>
        <end position="94"/>
    </location>
</feature>
<accession>A0A3L6RXA1</accession>
<protein>
    <submittedName>
        <fullName evidence="2">Uncharacterized protein</fullName>
    </submittedName>
</protein>
<dbReference type="OrthoDB" id="687234at2759"/>
<evidence type="ECO:0000256" key="1">
    <source>
        <dbReference type="SAM" id="MobiDB-lite"/>
    </source>
</evidence>
<dbReference type="Proteomes" id="UP000275267">
    <property type="component" value="Unassembled WGS sequence"/>
</dbReference>
<proteinExistence type="predicted"/>
<dbReference type="PANTHER" id="PTHR35166">
    <property type="entry name" value="OS05G0193700 PROTEIN-RELATED"/>
    <property type="match status" value="1"/>
</dbReference>
<feature type="region of interest" description="Disordered" evidence="1">
    <location>
        <begin position="108"/>
        <end position="138"/>
    </location>
</feature>
<comment type="caution">
    <text evidence="2">The sequence shown here is derived from an EMBL/GenBank/DDBJ whole genome shotgun (WGS) entry which is preliminary data.</text>
</comment>
<dbReference type="PANTHER" id="PTHR35166:SF20">
    <property type="entry name" value="EXPRESSED PROTEIN"/>
    <property type="match status" value="1"/>
</dbReference>
<dbReference type="AlphaFoldDB" id="A0A3L6RXA1"/>